<dbReference type="SUPFAM" id="SSF50129">
    <property type="entry name" value="GroES-like"/>
    <property type="match status" value="1"/>
</dbReference>
<dbReference type="Gene3D" id="3.90.180.10">
    <property type="entry name" value="Medium-chain alcohol dehydrogenases, catalytic domain"/>
    <property type="match status" value="1"/>
</dbReference>
<dbReference type="SMART" id="SM00829">
    <property type="entry name" value="PKS_ER"/>
    <property type="match status" value="1"/>
</dbReference>
<dbReference type="OMA" id="LYWQSHQ"/>
<evidence type="ECO:0000313" key="2">
    <source>
        <dbReference type="EMBL" id="KIV90338.1"/>
    </source>
</evidence>
<dbReference type="STRING" id="212818.A0A0D1ZU60"/>
<dbReference type="HOGENOM" id="CLU_026673_3_3_1"/>
<dbReference type="GO" id="GO:0016491">
    <property type="term" value="F:oxidoreductase activity"/>
    <property type="evidence" value="ECO:0007669"/>
    <property type="project" value="InterPro"/>
</dbReference>
<dbReference type="Gene3D" id="3.40.50.720">
    <property type="entry name" value="NAD(P)-binding Rossmann-like Domain"/>
    <property type="match status" value="1"/>
</dbReference>
<evidence type="ECO:0000259" key="1">
    <source>
        <dbReference type="SMART" id="SM00829"/>
    </source>
</evidence>
<protein>
    <recommendedName>
        <fullName evidence="1">Enoyl reductase (ER) domain-containing protein</fullName>
    </recommendedName>
</protein>
<dbReference type="SUPFAM" id="SSF51735">
    <property type="entry name" value="NAD(P)-binding Rossmann-fold domains"/>
    <property type="match status" value="1"/>
</dbReference>
<dbReference type="EMBL" id="KN847524">
    <property type="protein sequence ID" value="KIV90338.1"/>
    <property type="molecule type" value="Genomic_DNA"/>
</dbReference>
<dbReference type="Pfam" id="PF08240">
    <property type="entry name" value="ADH_N"/>
    <property type="match status" value="1"/>
</dbReference>
<dbReference type="InterPro" id="IPR013154">
    <property type="entry name" value="ADH-like_N"/>
</dbReference>
<dbReference type="PANTHER" id="PTHR44013">
    <property type="entry name" value="ZINC-TYPE ALCOHOL DEHYDROGENASE-LIKE PROTEIN C16A3.02C"/>
    <property type="match status" value="1"/>
</dbReference>
<dbReference type="InterPro" id="IPR020843">
    <property type="entry name" value="ER"/>
</dbReference>
<dbReference type="PANTHER" id="PTHR44013:SF1">
    <property type="entry name" value="ZINC-TYPE ALCOHOL DEHYDROGENASE-LIKE PROTEIN C16A3.02C"/>
    <property type="match status" value="1"/>
</dbReference>
<name>A0A0D1ZU60_EXOME</name>
<organism evidence="2 3">
    <name type="scientific">Exophiala mesophila</name>
    <name type="common">Black yeast-like fungus</name>
    <dbReference type="NCBI Taxonomy" id="212818"/>
    <lineage>
        <taxon>Eukaryota</taxon>
        <taxon>Fungi</taxon>
        <taxon>Dikarya</taxon>
        <taxon>Ascomycota</taxon>
        <taxon>Pezizomycotina</taxon>
        <taxon>Eurotiomycetes</taxon>
        <taxon>Chaetothyriomycetidae</taxon>
        <taxon>Chaetothyriales</taxon>
        <taxon>Herpotrichiellaceae</taxon>
        <taxon>Exophiala</taxon>
    </lineage>
</organism>
<feature type="domain" description="Enoyl reductase (ER)" evidence="1">
    <location>
        <begin position="23"/>
        <end position="348"/>
    </location>
</feature>
<dbReference type="InterPro" id="IPR011032">
    <property type="entry name" value="GroES-like_sf"/>
</dbReference>
<keyword evidence="3" id="KW-1185">Reference proteome</keyword>
<dbReference type="CDD" id="cd08267">
    <property type="entry name" value="MDR1"/>
    <property type="match status" value="1"/>
</dbReference>
<gene>
    <name evidence="2" type="ORF">PV10_07650</name>
</gene>
<dbReference type="Proteomes" id="UP000054302">
    <property type="component" value="Unassembled WGS sequence"/>
</dbReference>
<dbReference type="OrthoDB" id="201656at2759"/>
<evidence type="ECO:0000313" key="3">
    <source>
        <dbReference type="Proteomes" id="UP000054302"/>
    </source>
</evidence>
<dbReference type="Pfam" id="PF13602">
    <property type="entry name" value="ADH_zinc_N_2"/>
    <property type="match status" value="1"/>
</dbReference>
<dbReference type="InterPro" id="IPR052733">
    <property type="entry name" value="Chloroplast_QOR"/>
</dbReference>
<dbReference type="VEuPathDB" id="FungiDB:PV10_07650"/>
<proteinExistence type="predicted"/>
<dbReference type="GeneID" id="27325495"/>
<sequence>MSDNPPKIPKTMRAWQFSSTRGGLEKNLKLNDAVPVPNHGGQKVLVRVLAAGINPADYKVAEMPIVGRFIFPKNSTPGMDFAGVVADPGDSSSAFKEGQRVFGRMHGINEGGSLAEYVAVDRTGVALIPDGVKAEQAAGVGTAGLTAYQTIVPNVKPGTGARIFINGGSGGTGVWSIQIAKVLGCHVVTTCSGANAQFCKNLGADEVIDYRTTDVVKSLKAMADESKQGHQFDLVVDNVGTQGQLYWQSHHYLSKIGRYIQIGAEPSVSATWGLIMKLVWPKFLGGGKRKFQFLSVTTQADRLTEMGNWLQQGKVQTPIHNNEVVPFEDAVKAFTTLKSHRTTGKIVIQVSEES</sequence>
<dbReference type="AlphaFoldDB" id="A0A0D1ZU60"/>
<dbReference type="RefSeq" id="XP_016221912.1">
    <property type="nucleotide sequence ID" value="XM_016372580.1"/>
</dbReference>
<reference evidence="2 3" key="1">
    <citation type="submission" date="2015-01" db="EMBL/GenBank/DDBJ databases">
        <title>The Genome Sequence of Exophiala mesophila CBS40295.</title>
        <authorList>
            <consortium name="The Broad Institute Genomics Platform"/>
            <person name="Cuomo C."/>
            <person name="de Hoog S."/>
            <person name="Gorbushina A."/>
            <person name="Stielow B."/>
            <person name="Teixiera M."/>
            <person name="Abouelleil A."/>
            <person name="Chapman S.B."/>
            <person name="Priest M."/>
            <person name="Young S.K."/>
            <person name="Wortman J."/>
            <person name="Nusbaum C."/>
            <person name="Birren B."/>
        </authorList>
    </citation>
    <scope>NUCLEOTIDE SEQUENCE [LARGE SCALE GENOMIC DNA]</scope>
    <source>
        <strain evidence="2 3">CBS 40295</strain>
    </source>
</reference>
<dbReference type="InterPro" id="IPR036291">
    <property type="entry name" value="NAD(P)-bd_dom_sf"/>
</dbReference>
<accession>A0A0D1ZU60</accession>